<keyword evidence="6" id="KW-0539">Nucleus</keyword>
<dbReference type="VEuPathDB" id="VectorBase:BGLB009984"/>
<dbReference type="SUPFAM" id="SSF50978">
    <property type="entry name" value="WD40 repeat-like"/>
    <property type="match status" value="1"/>
</dbReference>
<dbReference type="PROSITE" id="PS00678">
    <property type="entry name" value="WD_REPEATS_1"/>
    <property type="match status" value="1"/>
</dbReference>
<keyword evidence="3" id="KW-0963">Cytoplasm</keyword>
<dbReference type="Pfam" id="PF00400">
    <property type="entry name" value="WD40"/>
    <property type="match status" value="5"/>
</dbReference>
<dbReference type="STRING" id="6526.A0A2C9JYD1"/>
<dbReference type="InterPro" id="IPR015943">
    <property type="entry name" value="WD40/YVTN_repeat-like_dom_sf"/>
</dbReference>
<protein>
    <recommendedName>
        <fullName evidence="7">WD repeat-containing protein 37</fullName>
    </recommendedName>
</protein>
<dbReference type="PANTHER" id="PTHR19855:SF12">
    <property type="entry name" value="WD REPEAT-CONTAINING PROTEIN 37"/>
    <property type="match status" value="1"/>
</dbReference>
<evidence type="ECO:0000256" key="4">
    <source>
        <dbReference type="ARBA" id="ARBA00022574"/>
    </source>
</evidence>
<proteinExistence type="predicted"/>
<dbReference type="PROSITE" id="PS50294">
    <property type="entry name" value="WD_REPEATS_REGION"/>
    <property type="match status" value="3"/>
</dbReference>
<dbReference type="Proteomes" id="UP000076420">
    <property type="component" value="Unassembled WGS sequence"/>
</dbReference>
<evidence type="ECO:0000313" key="10">
    <source>
        <dbReference type="EnsemblMetazoa" id="BGLB009984-PB"/>
    </source>
</evidence>
<feature type="compositionally biased region" description="Polar residues" evidence="9">
    <location>
        <begin position="53"/>
        <end position="65"/>
    </location>
</feature>
<dbReference type="AlphaFoldDB" id="A0A2C9JYD1"/>
<dbReference type="InterPro" id="IPR019775">
    <property type="entry name" value="WD40_repeat_CS"/>
</dbReference>
<feature type="repeat" description="WD" evidence="8">
    <location>
        <begin position="266"/>
        <end position="297"/>
    </location>
</feature>
<feature type="region of interest" description="Disordered" evidence="9">
    <location>
        <begin position="308"/>
        <end position="333"/>
    </location>
</feature>
<feature type="repeat" description="WD" evidence="8">
    <location>
        <begin position="391"/>
        <end position="432"/>
    </location>
</feature>
<dbReference type="VEuPathDB" id="VectorBase:BGLAX_039028"/>
<feature type="region of interest" description="Disordered" evidence="9">
    <location>
        <begin position="82"/>
        <end position="110"/>
    </location>
</feature>
<evidence type="ECO:0000256" key="6">
    <source>
        <dbReference type="ARBA" id="ARBA00023242"/>
    </source>
</evidence>
<evidence type="ECO:0000256" key="7">
    <source>
        <dbReference type="ARBA" id="ARBA00040954"/>
    </source>
</evidence>
<evidence type="ECO:0000256" key="9">
    <source>
        <dbReference type="SAM" id="MobiDB-lite"/>
    </source>
</evidence>
<accession>A0A2C9JYD1</accession>
<feature type="compositionally biased region" description="Polar residues" evidence="9">
    <location>
        <begin position="35"/>
        <end position="46"/>
    </location>
</feature>
<dbReference type="InterPro" id="IPR036322">
    <property type="entry name" value="WD40_repeat_dom_sf"/>
</dbReference>
<dbReference type="Gene3D" id="2.130.10.10">
    <property type="entry name" value="YVTN repeat-like/Quinoprotein amine dehydrogenase"/>
    <property type="match status" value="3"/>
</dbReference>
<evidence type="ECO:0000256" key="8">
    <source>
        <dbReference type="PROSITE-ProRule" id="PRU00221"/>
    </source>
</evidence>
<dbReference type="PROSITE" id="PS50082">
    <property type="entry name" value="WD_REPEATS_2"/>
    <property type="match status" value="3"/>
</dbReference>
<dbReference type="CDD" id="cd00200">
    <property type="entry name" value="WD40"/>
    <property type="match status" value="1"/>
</dbReference>
<dbReference type="GO" id="GO:0005737">
    <property type="term" value="C:cytoplasm"/>
    <property type="evidence" value="ECO:0007669"/>
    <property type="project" value="UniProtKB-SubCell"/>
</dbReference>
<feature type="region of interest" description="Disordered" evidence="9">
    <location>
        <begin position="1"/>
        <end position="68"/>
    </location>
</feature>
<feature type="repeat" description="WD" evidence="8">
    <location>
        <begin position="434"/>
        <end position="474"/>
    </location>
</feature>
<keyword evidence="5" id="KW-0677">Repeat</keyword>
<dbReference type="SMART" id="SM00320">
    <property type="entry name" value="WD40"/>
    <property type="match status" value="7"/>
</dbReference>
<keyword evidence="4 8" id="KW-0853">WD repeat</keyword>
<evidence type="ECO:0000256" key="1">
    <source>
        <dbReference type="ARBA" id="ARBA00004123"/>
    </source>
</evidence>
<feature type="compositionally biased region" description="Basic and acidic residues" evidence="9">
    <location>
        <begin position="308"/>
        <end position="327"/>
    </location>
</feature>
<dbReference type="PANTHER" id="PTHR19855">
    <property type="entry name" value="WD40 REPEAT PROTEIN 12, 37"/>
    <property type="match status" value="1"/>
</dbReference>
<dbReference type="InterPro" id="IPR001680">
    <property type="entry name" value="WD40_rpt"/>
</dbReference>
<sequence>MPLEPLPGGKDSSAHKTSLSSNKDSSGLKALPNVTKENTFKLSGSTGKDKTLSGASKDSNYTKVMSSGGKDLNTYKQAAVLQKTKGPRVMRRHRSHTDSSRGSLTPAGSKLREELDLEGVLPSQLRDRLHLLFSQIEKEFEYLYASNLILQERLDVAQEKLGCETGTVEKVPLEAQDSTDYGTKNKKPLLSQRIKTTYKQSTSKLVSSFRNPNPAYTVVRQFRGHRDGVWEVSVSRAHTQQVIATASADHTSRVYSVESGACLLQYIGHKGSVNSIRFHPNQELILTASGDASAHIWRAPLSQLSHIDASKSHSSGEDDLDSSGREDGTDDLSDFSHDASIIRNPHCELLHHSEVVTAADWMNQGTQVITASWDRTAVLADAESREMISQLTGHDQELTDVHADQSQRLVLTSSKDTTFRLWDFRAPSMLVNVFQGHTQQVTSSVFASGDKVVSGSDDRTVKVWDMRNMRSPIAAIRTDSEVNRLSVSQSQNIIAIPHDNRNIRLYDINGVRIGRLPRTNTQGHARMVCSVAWAEGNPTCNLFSCGFDRQVLGWMINNFVKE</sequence>
<dbReference type="OrthoDB" id="9984207at2759"/>
<evidence type="ECO:0000256" key="2">
    <source>
        <dbReference type="ARBA" id="ARBA00004496"/>
    </source>
</evidence>
<dbReference type="PRINTS" id="PR00320">
    <property type="entry name" value="GPROTEINBRPT"/>
</dbReference>
<gene>
    <name evidence="10" type="primary">106072830</name>
</gene>
<dbReference type="EnsemblMetazoa" id="BGLB009984-RB">
    <property type="protein sequence ID" value="BGLB009984-PB"/>
    <property type="gene ID" value="BGLB009984"/>
</dbReference>
<evidence type="ECO:0000256" key="5">
    <source>
        <dbReference type="ARBA" id="ARBA00022737"/>
    </source>
</evidence>
<reference evidence="10" key="1">
    <citation type="submission" date="2020-05" db="UniProtKB">
        <authorList>
            <consortium name="EnsemblMetazoa"/>
        </authorList>
    </citation>
    <scope>IDENTIFICATION</scope>
    <source>
        <strain evidence="10">BB02</strain>
    </source>
</reference>
<dbReference type="InterPro" id="IPR020472">
    <property type="entry name" value="WD40_PAC1"/>
</dbReference>
<dbReference type="KEGG" id="bgt:106072830"/>
<dbReference type="FunFam" id="2.130.10.10:FF:000080">
    <property type="entry name" value="WD repeat-containing protein 37"/>
    <property type="match status" value="1"/>
</dbReference>
<comment type="subcellular location">
    <subcellularLocation>
        <location evidence="2">Cytoplasm</location>
    </subcellularLocation>
    <subcellularLocation>
        <location evidence="1">Nucleus</location>
    </subcellularLocation>
</comment>
<name>A0A2C9JYD1_BIOGL</name>
<feature type="compositionally biased region" description="Polar residues" evidence="9">
    <location>
        <begin position="15"/>
        <end position="25"/>
    </location>
</feature>
<evidence type="ECO:0000256" key="3">
    <source>
        <dbReference type="ARBA" id="ARBA00022490"/>
    </source>
</evidence>
<organism evidence="10 11">
    <name type="scientific">Biomphalaria glabrata</name>
    <name type="common">Bloodfluke planorb</name>
    <name type="synonym">Freshwater snail</name>
    <dbReference type="NCBI Taxonomy" id="6526"/>
    <lineage>
        <taxon>Eukaryota</taxon>
        <taxon>Metazoa</taxon>
        <taxon>Spiralia</taxon>
        <taxon>Lophotrochozoa</taxon>
        <taxon>Mollusca</taxon>
        <taxon>Gastropoda</taxon>
        <taxon>Heterobranchia</taxon>
        <taxon>Euthyneura</taxon>
        <taxon>Panpulmonata</taxon>
        <taxon>Hygrophila</taxon>
        <taxon>Lymnaeoidea</taxon>
        <taxon>Planorbidae</taxon>
        <taxon>Biomphalaria</taxon>
    </lineage>
</organism>
<evidence type="ECO:0000313" key="11">
    <source>
        <dbReference type="Proteomes" id="UP000076420"/>
    </source>
</evidence>
<feature type="compositionally biased region" description="Basic residues" evidence="9">
    <location>
        <begin position="85"/>
        <end position="95"/>
    </location>
</feature>
<dbReference type="GO" id="GO:0005634">
    <property type="term" value="C:nucleus"/>
    <property type="evidence" value="ECO:0007669"/>
    <property type="project" value="UniProtKB-SubCell"/>
</dbReference>